<dbReference type="PANTHER" id="PTHR35807:SF1">
    <property type="entry name" value="TRANSCRIPTIONAL REGULATOR REDD"/>
    <property type="match status" value="1"/>
</dbReference>
<gene>
    <name evidence="8" type="ORF">GPZ80_03905</name>
</gene>
<keyword evidence="2" id="KW-0805">Transcription regulation</keyword>
<organism evidence="8 9">
    <name type="scientific">Actinokineospora xionganensis</name>
    <dbReference type="NCBI Taxonomy" id="2684470"/>
    <lineage>
        <taxon>Bacteria</taxon>
        <taxon>Bacillati</taxon>
        <taxon>Actinomycetota</taxon>
        <taxon>Actinomycetes</taxon>
        <taxon>Pseudonocardiales</taxon>
        <taxon>Pseudonocardiaceae</taxon>
        <taxon>Actinokineospora</taxon>
    </lineage>
</organism>
<dbReference type="InterPro" id="IPR001867">
    <property type="entry name" value="OmpR/PhoB-type_DNA-bd"/>
</dbReference>
<evidence type="ECO:0000256" key="3">
    <source>
        <dbReference type="ARBA" id="ARBA00023125"/>
    </source>
</evidence>
<dbReference type="SMART" id="SM01043">
    <property type="entry name" value="BTAD"/>
    <property type="match status" value="1"/>
</dbReference>
<dbReference type="InterPro" id="IPR036388">
    <property type="entry name" value="WH-like_DNA-bd_sf"/>
</dbReference>
<name>A0ABR7L0V0_9PSEU</name>
<comment type="caution">
    <text evidence="8">The sequence shown here is derived from an EMBL/GenBank/DDBJ whole genome shotgun (WGS) entry which is preliminary data.</text>
</comment>
<comment type="similarity">
    <text evidence="1">Belongs to the AfsR/DnrI/RedD regulatory family.</text>
</comment>
<evidence type="ECO:0000256" key="1">
    <source>
        <dbReference type="ARBA" id="ARBA00005820"/>
    </source>
</evidence>
<dbReference type="Gene3D" id="1.10.10.10">
    <property type="entry name" value="Winged helix-like DNA-binding domain superfamily/Winged helix DNA-binding domain"/>
    <property type="match status" value="1"/>
</dbReference>
<protein>
    <submittedName>
        <fullName evidence="8">Winged helix-turn-helix domain-containing protein</fullName>
    </submittedName>
</protein>
<dbReference type="Pfam" id="PF03704">
    <property type="entry name" value="BTAD"/>
    <property type="match status" value="1"/>
</dbReference>
<evidence type="ECO:0000256" key="4">
    <source>
        <dbReference type="ARBA" id="ARBA00023163"/>
    </source>
</evidence>
<dbReference type="RefSeq" id="WP_187218398.1">
    <property type="nucleotide sequence ID" value="NZ_JABVED010000002.1"/>
</dbReference>
<evidence type="ECO:0000256" key="6">
    <source>
        <dbReference type="SAM" id="MobiDB-lite"/>
    </source>
</evidence>
<dbReference type="SMART" id="SM00862">
    <property type="entry name" value="Trans_reg_C"/>
    <property type="match status" value="1"/>
</dbReference>
<evidence type="ECO:0000313" key="8">
    <source>
        <dbReference type="EMBL" id="MBC6446320.1"/>
    </source>
</evidence>
<accession>A0ABR7L0V0</accession>
<dbReference type="Proteomes" id="UP000734823">
    <property type="component" value="Unassembled WGS sequence"/>
</dbReference>
<dbReference type="PROSITE" id="PS51755">
    <property type="entry name" value="OMPR_PHOB"/>
    <property type="match status" value="1"/>
</dbReference>
<evidence type="ECO:0000256" key="5">
    <source>
        <dbReference type="PROSITE-ProRule" id="PRU01091"/>
    </source>
</evidence>
<dbReference type="InterPro" id="IPR027417">
    <property type="entry name" value="P-loop_NTPase"/>
</dbReference>
<feature type="domain" description="OmpR/PhoB-type" evidence="7">
    <location>
        <begin position="1"/>
        <end position="88"/>
    </location>
</feature>
<dbReference type="Gene3D" id="1.25.40.10">
    <property type="entry name" value="Tetratricopeptide repeat domain"/>
    <property type="match status" value="3"/>
</dbReference>
<dbReference type="InterPro" id="IPR016032">
    <property type="entry name" value="Sig_transdc_resp-reg_C-effctor"/>
</dbReference>
<feature type="region of interest" description="Disordered" evidence="6">
    <location>
        <begin position="995"/>
        <end position="1015"/>
    </location>
</feature>
<dbReference type="PANTHER" id="PTHR35807">
    <property type="entry name" value="TRANSCRIPTIONAL REGULATOR REDD-RELATED"/>
    <property type="match status" value="1"/>
</dbReference>
<reference evidence="8 9" key="1">
    <citation type="submission" date="2020-06" db="EMBL/GenBank/DDBJ databases">
        <title>Actinokineospora xiongansis sp. nov., isolated from soil of Baiyangdian.</title>
        <authorList>
            <person name="Zhang X."/>
        </authorList>
    </citation>
    <scope>NUCLEOTIDE SEQUENCE [LARGE SCALE GENOMIC DNA]</scope>
    <source>
        <strain evidence="8 9">HBU206404</strain>
    </source>
</reference>
<dbReference type="InterPro" id="IPR019734">
    <property type="entry name" value="TPR_rpt"/>
</dbReference>
<dbReference type="PRINTS" id="PR00364">
    <property type="entry name" value="DISEASERSIST"/>
</dbReference>
<proteinExistence type="inferred from homology"/>
<dbReference type="Gene3D" id="3.40.50.300">
    <property type="entry name" value="P-loop containing nucleotide triphosphate hydrolases"/>
    <property type="match status" value="1"/>
</dbReference>
<keyword evidence="4" id="KW-0804">Transcription</keyword>
<dbReference type="SUPFAM" id="SSF48452">
    <property type="entry name" value="TPR-like"/>
    <property type="match status" value="3"/>
</dbReference>
<dbReference type="EMBL" id="JABVED010000002">
    <property type="protein sequence ID" value="MBC6446320.1"/>
    <property type="molecule type" value="Genomic_DNA"/>
</dbReference>
<dbReference type="SMART" id="SM00028">
    <property type="entry name" value="TPR"/>
    <property type="match status" value="7"/>
</dbReference>
<evidence type="ECO:0000256" key="2">
    <source>
        <dbReference type="ARBA" id="ARBA00023015"/>
    </source>
</evidence>
<dbReference type="InterPro" id="IPR051677">
    <property type="entry name" value="AfsR-DnrI-RedD_regulator"/>
</dbReference>
<dbReference type="InterPro" id="IPR011990">
    <property type="entry name" value="TPR-like_helical_dom_sf"/>
</dbReference>
<sequence>MEFRLFGPVEAWSDGRRLDVGHTRQQLVLVALLVDTGTPVSADTLVERVWGDQPPLRATSRLYSYVSRLRSILGAAITRERGGYVIDASSTEVDVHRYEDLLTDAGRAKGEAAVALLDEAARLWRGTPFAGFDAPWLVALRESLERRRRGADLDRAELLLDLGRHHDLLPGMLDRAAADPLDERACAQLMLVLYRLGRQAEALTHYEGMRQRLADELGVDPGAPLRELHLRILRLDPALTGPVGSRPRGGGRVAQLPGDVSAFSGRKSDLRRLDAVRGAVSPTAVAIAVITGSAGIGKTALAVHWAHRIRDDYPDGQLFIDLRGHAQAPPVAPRDALSQFLRALGVAADKIPTELDEASSLFRSMLAGTRTIVVLDNAADADQVRRLLPGDPGTLVLITSRNRLGGLVAREGAYAVGLDVLERDDARVLLEGMLTRPRVEAESAAAEELARLCAYLPLALRIAGASLAGDPDRGIADYVTELRAGNVVSALRIDGDEDTAVRAAFDLSYAALSEQAKRQFALLGLVPGNDFTAAAAAALADTTTDASARALDELAAAHLTRRKTDSRYTFHDLLGAYAADLAARQPDHGAAWLRLCAWYQHNLDAATAFEVPRFRLSAGGGPIRFASAREAKTWLDQEYRNVTAAVVRASETGPEEFAWCAADAIRLHLSRNLHYPQWTTVVEAGRRAAVKAGDRRAEGVMLQSQGSLHGYLGESEACMADQLAALECFEECGFGVGAASALSNIGVTYDDLGQPRKAARSLHQGLALARKHGMTVLVGKTLANLSTAHANLGELAEAVSCASECIAMDGPDAAADIRGAAMISRGGAYRLLGEYDAAFADLHAGSALVSVRYGPRGEFESARCHAATGALDLALRHAEQAVRLSEKLADPREMIISRATLGDVLVLRGQVRDAMAHHEQAVQLAAESKQHGYGADARTSLARAMLHLGDAAAAGDEAESALKVARELELTIVRCRAHSVLAQVNERLGRLAEASAHHRESRSIQRLTGYVPEPG</sequence>
<dbReference type="Pfam" id="PF13374">
    <property type="entry name" value="TPR_10"/>
    <property type="match status" value="1"/>
</dbReference>
<dbReference type="SUPFAM" id="SSF52540">
    <property type="entry name" value="P-loop containing nucleoside triphosphate hydrolases"/>
    <property type="match status" value="1"/>
</dbReference>
<feature type="DNA-binding region" description="OmpR/PhoB-type" evidence="5">
    <location>
        <begin position="1"/>
        <end position="88"/>
    </location>
</feature>
<keyword evidence="3 5" id="KW-0238">DNA-binding</keyword>
<evidence type="ECO:0000313" key="9">
    <source>
        <dbReference type="Proteomes" id="UP000734823"/>
    </source>
</evidence>
<dbReference type="SUPFAM" id="SSF46894">
    <property type="entry name" value="C-terminal effector domain of the bipartite response regulators"/>
    <property type="match status" value="1"/>
</dbReference>
<dbReference type="CDD" id="cd15831">
    <property type="entry name" value="BTAD"/>
    <property type="match status" value="1"/>
</dbReference>
<keyword evidence="9" id="KW-1185">Reference proteome</keyword>
<evidence type="ECO:0000259" key="7">
    <source>
        <dbReference type="PROSITE" id="PS51755"/>
    </source>
</evidence>
<dbReference type="InterPro" id="IPR005158">
    <property type="entry name" value="BTAD"/>
</dbReference>